<dbReference type="AlphaFoldDB" id="A0A7X1XDC2"/>
<proteinExistence type="predicted"/>
<sequence length="54" mass="5628">MESAVLDGASRNGSNTQNFTNYSQTITATLSALPGLTVKPGKVNATAYVLVKVQ</sequence>
<evidence type="ECO:0000259" key="1">
    <source>
        <dbReference type="Pfam" id="PF00419"/>
    </source>
</evidence>
<comment type="caution">
    <text evidence="2">The sequence shown here is derived from an EMBL/GenBank/DDBJ whole genome shotgun (WGS) entry which is preliminary data.</text>
</comment>
<dbReference type="EMBL" id="WIWI01000022">
    <property type="protein sequence ID" value="MQT89402.1"/>
    <property type="molecule type" value="Genomic_DNA"/>
</dbReference>
<dbReference type="RefSeq" id="WP_323372668.1">
    <property type="nucleotide sequence ID" value="NZ_WIWI01000022.1"/>
</dbReference>
<evidence type="ECO:0000313" key="2">
    <source>
        <dbReference type="EMBL" id="MQT89402.1"/>
    </source>
</evidence>
<organism evidence="2 3">
    <name type="scientific">Pseudomonas helleri</name>
    <dbReference type="NCBI Taxonomy" id="1608996"/>
    <lineage>
        <taxon>Bacteria</taxon>
        <taxon>Pseudomonadati</taxon>
        <taxon>Pseudomonadota</taxon>
        <taxon>Gammaproteobacteria</taxon>
        <taxon>Pseudomonadales</taxon>
        <taxon>Pseudomonadaceae</taxon>
        <taxon>Pseudomonas</taxon>
    </lineage>
</organism>
<evidence type="ECO:0000313" key="3">
    <source>
        <dbReference type="Proteomes" id="UP000489190"/>
    </source>
</evidence>
<accession>A0A7X1XDC2</accession>
<protein>
    <submittedName>
        <fullName evidence="2">Fimbrial protein</fullName>
    </submittedName>
</protein>
<dbReference type="GO" id="GO:0007155">
    <property type="term" value="P:cell adhesion"/>
    <property type="evidence" value="ECO:0007669"/>
    <property type="project" value="InterPro"/>
</dbReference>
<gene>
    <name evidence="2" type="ORF">GHO39_09690</name>
</gene>
<dbReference type="Proteomes" id="UP000489190">
    <property type="component" value="Unassembled WGS sequence"/>
</dbReference>
<feature type="domain" description="Fimbrial-type adhesion" evidence="1">
    <location>
        <begin position="14"/>
        <end position="54"/>
    </location>
</feature>
<dbReference type="GO" id="GO:0009289">
    <property type="term" value="C:pilus"/>
    <property type="evidence" value="ECO:0007669"/>
    <property type="project" value="InterPro"/>
</dbReference>
<dbReference type="InterPro" id="IPR000259">
    <property type="entry name" value="Adhesion_dom_fimbrial"/>
</dbReference>
<reference evidence="2 3" key="1">
    <citation type="submission" date="2019-10" db="EMBL/GenBank/DDBJ databases">
        <title>Evaluation of single-gene subtyping targets for Pseudomonas.</title>
        <authorList>
            <person name="Reichler S.J."/>
            <person name="Orsi R.H."/>
            <person name="Wiedmann M."/>
            <person name="Martin N.H."/>
            <person name="Murphy S.I."/>
        </authorList>
    </citation>
    <scope>NUCLEOTIDE SEQUENCE [LARGE SCALE GENOMIC DNA]</scope>
    <source>
        <strain evidence="2 3">FSL R10-3254</strain>
    </source>
</reference>
<name>A0A7X1XDC2_9PSED</name>
<dbReference type="Pfam" id="PF00419">
    <property type="entry name" value="Fimbrial"/>
    <property type="match status" value="1"/>
</dbReference>